<dbReference type="InterPro" id="IPR059157">
    <property type="entry name" value="WDR36-Utp21_N"/>
</dbReference>
<reference evidence="3" key="1">
    <citation type="journal article" date="2019" name="Plant Biotechnol. J.">
        <title>Genome sequencing of the Australian wild diploid species Gossypium australe highlights disease resistance and delayed gland morphogenesis.</title>
        <authorList>
            <person name="Cai Y."/>
            <person name="Cai X."/>
            <person name="Wang Q."/>
            <person name="Wang P."/>
            <person name="Zhang Y."/>
            <person name="Cai C."/>
            <person name="Xu Y."/>
            <person name="Wang K."/>
            <person name="Zhou Z."/>
            <person name="Wang C."/>
            <person name="Geng S."/>
            <person name="Li B."/>
            <person name="Dong Q."/>
            <person name="Hou Y."/>
            <person name="Wang H."/>
            <person name="Ai P."/>
            <person name="Liu Z."/>
            <person name="Yi F."/>
            <person name="Sun M."/>
            <person name="An G."/>
            <person name="Cheng J."/>
            <person name="Zhang Y."/>
            <person name="Shi Q."/>
            <person name="Xie Y."/>
            <person name="Shi X."/>
            <person name="Chang Y."/>
            <person name="Huang F."/>
            <person name="Chen Y."/>
            <person name="Hong S."/>
            <person name="Mi L."/>
            <person name="Sun Q."/>
            <person name="Zhang L."/>
            <person name="Zhou B."/>
            <person name="Peng R."/>
            <person name="Zhang X."/>
            <person name="Liu F."/>
        </authorList>
    </citation>
    <scope>NUCLEOTIDE SEQUENCE [LARGE SCALE GENOMIC DNA]</scope>
    <source>
        <strain evidence="3">cv. PA1801</strain>
    </source>
</reference>
<dbReference type="GO" id="GO:0032040">
    <property type="term" value="C:small-subunit processome"/>
    <property type="evidence" value="ECO:0007669"/>
    <property type="project" value="TreeGrafter"/>
</dbReference>
<dbReference type="Proteomes" id="UP000325315">
    <property type="component" value="Unassembled WGS sequence"/>
</dbReference>
<feature type="domain" description="WDR36/Utp21 N-terminal" evidence="1">
    <location>
        <begin position="6"/>
        <end position="202"/>
    </location>
</feature>
<evidence type="ECO:0000313" key="3">
    <source>
        <dbReference type="Proteomes" id="UP000325315"/>
    </source>
</evidence>
<dbReference type="PANTHER" id="PTHR22840:SF12">
    <property type="entry name" value="WD REPEAT-CONTAINING PROTEIN 36"/>
    <property type="match status" value="1"/>
</dbReference>
<evidence type="ECO:0000313" key="2">
    <source>
        <dbReference type="EMBL" id="KAA3486840.1"/>
    </source>
</evidence>
<gene>
    <name evidence="2" type="ORF">EPI10_030712</name>
</gene>
<dbReference type="InterPro" id="IPR015943">
    <property type="entry name" value="WD40/YVTN_repeat-like_dom_sf"/>
</dbReference>
<dbReference type="AlphaFoldDB" id="A0A5B6WY72"/>
<name>A0A5B6WY72_9ROSI</name>
<dbReference type="SUPFAM" id="SSF50978">
    <property type="entry name" value="WD40 repeat-like"/>
    <property type="match status" value="1"/>
</dbReference>
<dbReference type="PANTHER" id="PTHR22840">
    <property type="entry name" value="WD REPEAT-CONTAINING PROTEIN 36"/>
    <property type="match status" value="1"/>
</dbReference>
<dbReference type="GO" id="GO:0006364">
    <property type="term" value="P:rRNA processing"/>
    <property type="evidence" value="ECO:0007669"/>
    <property type="project" value="TreeGrafter"/>
</dbReference>
<dbReference type="OrthoDB" id="10250769at2759"/>
<sequence length="210" mass="23187">MHSYVANWSRHSAKVNFLLLFRDHILSVDADGNVFIWSFKGIEDNPAPIEHIKLDANFTPTCIMHPDTYLNKEGSLQLWNISAKKKLYEFKGWNLSICSCVSSPALDETVVGCADGTIHVHNILVTFKHSARGTITALSFSTDGQPILASRGSSGVISIWNLEKKRLQSVIREAHESSIISLHFFANEPVLMSSSADNSIKVSLAKGCES</sequence>
<dbReference type="GO" id="GO:0034388">
    <property type="term" value="C:Pwp2p-containing subcomplex of 90S preribosome"/>
    <property type="evidence" value="ECO:0007669"/>
    <property type="project" value="TreeGrafter"/>
</dbReference>
<dbReference type="Pfam" id="PF25171">
    <property type="entry name" value="Beta-prop_WDR36-Utp21_1st"/>
    <property type="match status" value="1"/>
</dbReference>
<dbReference type="Gene3D" id="2.130.10.10">
    <property type="entry name" value="YVTN repeat-like/Quinoprotein amine dehydrogenase"/>
    <property type="match status" value="1"/>
</dbReference>
<dbReference type="InterPro" id="IPR036322">
    <property type="entry name" value="WD40_repeat_dom_sf"/>
</dbReference>
<accession>A0A5B6WY72</accession>
<dbReference type="SMART" id="SM00320">
    <property type="entry name" value="WD40"/>
    <property type="match status" value="4"/>
</dbReference>
<keyword evidence="3" id="KW-1185">Reference proteome</keyword>
<dbReference type="InterPro" id="IPR001680">
    <property type="entry name" value="WD40_rpt"/>
</dbReference>
<protein>
    <submittedName>
        <fullName evidence="2">WD repeat-containing 36</fullName>
    </submittedName>
</protein>
<proteinExistence type="predicted"/>
<organism evidence="2 3">
    <name type="scientific">Gossypium australe</name>
    <dbReference type="NCBI Taxonomy" id="47621"/>
    <lineage>
        <taxon>Eukaryota</taxon>
        <taxon>Viridiplantae</taxon>
        <taxon>Streptophyta</taxon>
        <taxon>Embryophyta</taxon>
        <taxon>Tracheophyta</taxon>
        <taxon>Spermatophyta</taxon>
        <taxon>Magnoliopsida</taxon>
        <taxon>eudicotyledons</taxon>
        <taxon>Gunneridae</taxon>
        <taxon>Pentapetalae</taxon>
        <taxon>rosids</taxon>
        <taxon>malvids</taxon>
        <taxon>Malvales</taxon>
        <taxon>Malvaceae</taxon>
        <taxon>Malvoideae</taxon>
        <taxon>Gossypium</taxon>
    </lineage>
</organism>
<comment type="caution">
    <text evidence="2">The sequence shown here is derived from an EMBL/GenBank/DDBJ whole genome shotgun (WGS) entry which is preliminary data.</text>
</comment>
<evidence type="ECO:0000259" key="1">
    <source>
        <dbReference type="Pfam" id="PF25171"/>
    </source>
</evidence>
<dbReference type="EMBL" id="SMMG02000001">
    <property type="protein sequence ID" value="KAA3486840.1"/>
    <property type="molecule type" value="Genomic_DNA"/>
</dbReference>